<dbReference type="InterPro" id="IPR036855">
    <property type="entry name" value="Znf_CCCH_sf"/>
</dbReference>
<keyword evidence="1 4" id="KW-0479">Metal-binding</keyword>
<dbReference type="InterPro" id="IPR041367">
    <property type="entry name" value="Znf-CCCH_4"/>
</dbReference>
<dbReference type="OrthoDB" id="2423195at2759"/>
<dbReference type="InterPro" id="IPR041679">
    <property type="entry name" value="DNA2/NAM7-like_C"/>
</dbReference>
<dbReference type="Pfam" id="PF13086">
    <property type="entry name" value="AAA_11"/>
    <property type="match status" value="1"/>
</dbReference>
<evidence type="ECO:0000256" key="1">
    <source>
        <dbReference type="ARBA" id="ARBA00022723"/>
    </source>
</evidence>
<dbReference type="SUPFAM" id="SSF90229">
    <property type="entry name" value="CCCH zinc finger"/>
    <property type="match status" value="1"/>
</dbReference>
<dbReference type="GO" id="GO:0031048">
    <property type="term" value="P:regulatory ncRNA-mediated heterochromatin formation"/>
    <property type="evidence" value="ECO:0007669"/>
    <property type="project" value="TreeGrafter"/>
</dbReference>
<proteinExistence type="predicted"/>
<evidence type="ECO:0000313" key="7">
    <source>
        <dbReference type="EMBL" id="KAB5591851.1"/>
    </source>
</evidence>
<dbReference type="GO" id="GO:0031380">
    <property type="term" value="C:nuclear RNA-directed RNA polymerase complex"/>
    <property type="evidence" value="ECO:0007669"/>
    <property type="project" value="TreeGrafter"/>
</dbReference>
<dbReference type="Pfam" id="PF13087">
    <property type="entry name" value="AAA_12"/>
    <property type="match status" value="1"/>
</dbReference>
<dbReference type="PANTHER" id="PTHR10887">
    <property type="entry name" value="DNA2/NAM7 HELICASE FAMILY"/>
    <property type="match status" value="1"/>
</dbReference>
<accession>A0A5N5QK55</accession>
<dbReference type="SMART" id="SM00356">
    <property type="entry name" value="ZnF_C3H1"/>
    <property type="match status" value="1"/>
</dbReference>
<dbReference type="InterPro" id="IPR027417">
    <property type="entry name" value="P-loop_NTPase"/>
</dbReference>
<reference evidence="7 8" key="1">
    <citation type="journal article" date="2019" name="Fungal Biol. Biotechnol.">
        <title>Draft genome sequence of fastidious pathogen Ceratobasidium theobromae, which causes vascular-streak dieback in Theobroma cacao.</title>
        <authorList>
            <person name="Ali S.S."/>
            <person name="Asman A."/>
            <person name="Shao J."/>
            <person name="Firmansyah A.P."/>
            <person name="Susilo A.W."/>
            <person name="Rosmana A."/>
            <person name="McMahon P."/>
            <person name="Junaid M."/>
            <person name="Guest D."/>
            <person name="Kheng T.Y."/>
            <person name="Meinhardt L.W."/>
            <person name="Bailey B.A."/>
        </authorList>
    </citation>
    <scope>NUCLEOTIDE SEQUENCE [LARGE SCALE GENOMIC DNA]</scope>
    <source>
        <strain evidence="7 8">CT2</strain>
    </source>
</reference>
<evidence type="ECO:0000256" key="3">
    <source>
        <dbReference type="ARBA" id="ARBA00022833"/>
    </source>
</evidence>
<dbReference type="InterPro" id="IPR047187">
    <property type="entry name" value="SF1_C_Upf1"/>
</dbReference>
<evidence type="ECO:0000256" key="4">
    <source>
        <dbReference type="PROSITE-ProRule" id="PRU00723"/>
    </source>
</evidence>
<keyword evidence="2 4" id="KW-0863">Zinc-finger</keyword>
<dbReference type="PROSITE" id="PS50103">
    <property type="entry name" value="ZF_C3H1"/>
    <property type="match status" value="1"/>
</dbReference>
<evidence type="ECO:0000256" key="5">
    <source>
        <dbReference type="SAM" id="MobiDB-lite"/>
    </source>
</evidence>
<dbReference type="Gene3D" id="4.10.1000.10">
    <property type="entry name" value="Zinc finger, CCCH-type"/>
    <property type="match status" value="1"/>
</dbReference>
<comment type="caution">
    <text evidence="7">The sequence shown here is derived from an EMBL/GenBank/DDBJ whole genome shotgun (WGS) entry which is preliminary data.</text>
</comment>
<dbReference type="InterPro" id="IPR045055">
    <property type="entry name" value="DNA2/NAM7-like"/>
</dbReference>
<organism evidence="7 8">
    <name type="scientific">Ceratobasidium theobromae</name>
    <dbReference type="NCBI Taxonomy" id="1582974"/>
    <lineage>
        <taxon>Eukaryota</taxon>
        <taxon>Fungi</taxon>
        <taxon>Dikarya</taxon>
        <taxon>Basidiomycota</taxon>
        <taxon>Agaricomycotina</taxon>
        <taxon>Agaricomycetes</taxon>
        <taxon>Cantharellales</taxon>
        <taxon>Ceratobasidiaceae</taxon>
        <taxon>Ceratobasidium</taxon>
    </lineage>
</organism>
<feature type="compositionally biased region" description="Pro residues" evidence="5">
    <location>
        <begin position="1"/>
        <end position="14"/>
    </location>
</feature>
<keyword evidence="8" id="KW-1185">Reference proteome</keyword>
<dbReference type="EMBL" id="SSOP01000086">
    <property type="protein sequence ID" value="KAB5591851.1"/>
    <property type="molecule type" value="Genomic_DNA"/>
</dbReference>
<dbReference type="InterPro" id="IPR041677">
    <property type="entry name" value="DNA2/NAM7_AAA_11"/>
</dbReference>
<dbReference type="SUPFAM" id="SSF52540">
    <property type="entry name" value="P-loop containing nucleoside triphosphate hydrolases"/>
    <property type="match status" value="1"/>
</dbReference>
<dbReference type="Gene3D" id="3.40.50.300">
    <property type="entry name" value="P-loop containing nucleotide triphosphate hydrolases"/>
    <property type="match status" value="3"/>
</dbReference>
<evidence type="ECO:0000259" key="6">
    <source>
        <dbReference type="PROSITE" id="PS50103"/>
    </source>
</evidence>
<keyword evidence="3 4" id="KW-0862">Zinc</keyword>
<dbReference type="GO" id="GO:0004386">
    <property type="term" value="F:helicase activity"/>
    <property type="evidence" value="ECO:0007669"/>
    <property type="project" value="InterPro"/>
</dbReference>
<dbReference type="Proteomes" id="UP000383932">
    <property type="component" value="Unassembled WGS sequence"/>
</dbReference>
<dbReference type="CDD" id="cd18808">
    <property type="entry name" value="SF1_C_Upf1"/>
    <property type="match status" value="1"/>
</dbReference>
<gene>
    <name evidence="7" type="ORF">CTheo_4716</name>
</gene>
<protein>
    <submittedName>
        <fullName evidence="7">NFX1-type zinc finger protein</fullName>
    </submittedName>
</protein>
<feature type="zinc finger region" description="C3H1-type" evidence="4">
    <location>
        <begin position="46"/>
        <end position="73"/>
    </location>
</feature>
<evidence type="ECO:0000313" key="8">
    <source>
        <dbReference type="Proteomes" id="UP000383932"/>
    </source>
</evidence>
<dbReference type="GO" id="GO:0008270">
    <property type="term" value="F:zinc ion binding"/>
    <property type="evidence" value="ECO:0007669"/>
    <property type="project" value="UniProtKB-KW"/>
</dbReference>
<dbReference type="InterPro" id="IPR000571">
    <property type="entry name" value="Znf_CCCH"/>
</dbReference>
<sequence>MEPNPPNRPRPPTQGPGRGRYRPGNHAPVANSNRPTPAGGFGNHPNGPRELCRHFQRGSCARGQHCRFLHTRAPPPPQPRSGQRGQIPHLAAGAGPFNSLFSFSEADTPSKTHQIFKDYVKDDFRFKIAEQVYRFVKAVCNASPQNTSWSPNDGQAHLHQLVKGNGILRLADAVRFPAETSQSWSFQRGYVPIFTYLSSEWVVKSTMNSDVNALYGLVHSNFKIIRSTVEAHMGQLMAARSFKEGTRPLSGEQVFKGLFVTMFEYMTRYKEAQITNPEITGFVEQLAAWFDEWSESLGANPPFDDACARCEVGQRDFILENLRRDRDPLLRIIGRGQVLVARPKTQPRNRLTAEGLIASLEREFAQHGPGELREGGARHDNDHIEIKEIRVAPTHAELVCDEDPYLPGNFFEAPHHCDTRSVERLFDIQFRLLREELTGPIRMAVQLVVSDLKKLNTSNTILSRLIRAGGGRYAAPATVHDSVIFSVFTNVTFKPLLLSKRGTSVGIEFDAPPGRARSNHPWMRIDYWEQVSKKRLMPGALVGLIWRDSAGTVDVYIGTVTSTPRDLAEAAKKSQDRVSLSVSFFDAVAELRVVNSLQMRTENHETRILIEAPVFYEGIRPFLEALKGSPEKLPFSQYLRHQSREELGQLAISPPLYSRAPGFSFELRDLFPSAAVIRSLRLVTSNRDSIAGARAQLTASSRLDPSQADAIVDSLTQEISLIQGPPGTGKSYTGLELIRVLVKNNVSPILLVAFTNHALDHMLKGILDADITKKIVRLGSRFSADERLARFSLDELEKKQPKSQLSKSRGKANFDMKESQAAMNQLMTQITNVAVPEDNLEECIMSMYSRHYEELYFNAPSWIFDIITDERGWEIAGKPKEVQSTLGFWVNGRDVEYLRNFKKTGSTRPIPVTHSNKFSALSNAEASEDSGVVDSSVVEHQKAVNQFLQKNGLDSVPQIPNTNRPLETLETDSDVWNMSLKERKTLYDLWSDLAQASIHMDQVEIFEKLRRDHAENLQAFEEVNNQCKVNTMCNSHIIGCTTTGAAKVVSLLSGVRPKVMIVEEAGQVLESHILASLVDSVEQIIMIGDPLQLRPSINAWKLATDNPITGRIYKFDQSLMERLSSTGFPMSQINVQRRMRPEISSLIRNTLYPSLKDHQIVTGYPDVRGMQKNVFFVSHASKEAGGGEDSVSKHNSYEVDMIYDLVLYLLSSQGCYNKEGNIVVLAAYLGQIPKIRQKLQGVVKTIVDERDAELLAQRETEEEEPPTVQEVNLSKHVLIRTLDNFQGEEGEIIILSLVRNNGTVFDGDSEGLKHIKAKSRVGFLKSENRTNVGLSRAKHGLYIFGNAPELARASEMWASVLRELNSAGCIGVGIPIACHRHPDYAHSIEKPGELGKLSPDGRHCGVFFNPILRNSDKLLLRHLVHRRLP</sequence>
<dbReference type="PANTHER" id="PTHR10887:SF341">
    <property type="entry name" value="NFX1-TYPE ZINC FINGER-CONTAINING PROTEIN 1"/>
    <property type="match status" value="1"/>
</dbReference>
<feature type="domain" description="C3H1-type" evidence="6">
    <location>
        <begin position="46"/>
        <end position="73"/>
    </location>
</feature>
<evidence type="ECO:0000256" key="2">
    <source>
        <dbReference type="ARBA" id="ARBA00022771"/>
    </source>
</evidence>
<feature type="region of interest" description="Disordered" evidence="5">
    <location>
        <begin position="1"/>
        <end position="50"/>
    </location>
</feature>
<dbReference type="Pfam" id="PF18044">
    <property type="entry name" value="zf-CCCH_4"/>
    <property type="match status" value="1"/>
</dbReference>
<name>A0A5N5QK55_9AGAM</name>
<feature type="region of interest" description="Disordered" evidence="5">
    <location>
        <begin position="69"/>
        <end position="91"/>
    </location>
</feature>